<feature type="region of interest" description="Disordered" evidence="1">
    <location>
        <begin position="57"/>
        <end position="96"/>
    </location>
</feature>
<proteinExistence type="predicted"/>
<dbReference type="Proteomes" id="UP001642464">
    <property type="component" value="Unassembled WGS sequence"/>
</dbReference>
<comment type="caution">
    <text evidence="2">The sequence shown here is derived from an EMBL/GenBank/DDBJ whole genome shotgun (WGS) entry which is preliminary data.</text>
</comment>
<protein>
    <submittedName>
        <fullName evidence="2">Uncharacterized protein</fullName>
    </submittedName>
</protein>
<dbReference type="Pfam" id="PF07004">
    <property type="entry name" value="SHIPPO-rpt"/>
    <property type="match status" value="1"/>
</dbReference>
<accession>A0ABP0HCJ4</accession>
<gene>
    <name evidence="2" type="ORF">SCF082_LOCUS1110</name>
</gene>
<evidence type="ECO:0000256" key="1">
    <source>
        <dbReference type="SAM" id="MobiDB-lite"/>
    </source>
</evidence>
<name>A0ABP0HCJ4_9DINO</name>
<dbReference type="InterPro" id="IPR010736">
    <property type="entry name" value="SHIPPO-rpt"/>
</dbReference>
<evidence type="ECO:0000313" key="3">
    <source>
        <dbReference type="Proteomes" id="UP001642464"/>
    </source>
</evidence>
<evidence type="ECO:0000313" key="2">
    <source>
        <dbReference type="EMBL" id="CAK8987765.1"/>
    </source>
</evidence>
<sequence>MTDLEKNSFVLSAIGRQADSKKETCPAYSIGTEGYTGQGYREVQAMKVFLSRKLTQRIQQGRTAPGPHYDVPKHMGRGPAFAFPQEEQRPPLGGPYYPDSSVDLTCATVDSQKVKFAGSAHACFGSEMRMGIQNAEILVTNPNLMLGMESPGAAEYSPQEDAIRRRHPKYSFADNVEDSFPHLKGS</sequence>
<keyword evidence="3" id="KW-1185">Reference proteome</keyword>
<dbReference type="EMBL" id="CAXAMM010000508">
    <property type="protein sequence ID" value="CAK8987765.1"/>
    <property type="molecule type" value="Genomic_DNA"/>
</dbReference>
<organism evidence="2 3">
    <name type="scientific">Durusdinium trenchii</name>
    <dbReference type="NCBI Taxonomy" id="1381693"/>
    <lineage>
        <taxon>Eukaryota</taxon>
        <taxon>Sar</taxon>
        <taxon>Alveolata</taxon>
        <taxon>Dinophyceae</taxon>
        <taxon>Suessiales</taxon>
        <taxon>Symbiodiniaceae</taxon>
        <taxon>Durusdinium</taxon>
    </lineage>
</organism>
<reference evidence="2 3" key="1">
    <citation type="submission" date="2024-02" db="EMBL/GenBank/DDBJ databases">
        <authorList>
            <person name="Chen Y."/>
            <person name="Shah S."/>
            <person name="Dougan E. K."/>
            <person name="Thang M."/>
            <person name="Chan C."/>
        </authorList>
    </citation>
    <scope>NUCLEOTIDE SEQUENCE [LARGE SCALE GENOMIC DNA]</scope>
</reference>